<gene>
    <name evidence="1" type="ORF">LCGC14_1211480</name>
</gene>
<comment type="caution">
    <text evidence="1">The sequence shown here is derived from an EMBL/GenBank/DDBJ whole genome shotgun (WGS) entry which is preliminary data.</text>
</comment>
<name>A0A0F9LIB2_9ZZZZ</name>
<organism evidence="1">
    <name type="scientific">marine sediment metagenome</name>
    <dbReference type="NCBI Taxonomy" id="412755"/>
    <lineage>
        <taxon>unclassified sequences</taxon>
        <taxon>metagenomes</taxon>
        <taxon>ecological metagenomes</taxon>
    </lineage>
</organism>
<dbReference type="AlphaFoldDB" id="A0A0F9LIB2"/>
<sequence>MEMNSINRLELRIEILQDRKAVEQATTRELSKHSIGIDRRAQFEYERISIEQVKQIVERIADLKFQKQYLLDEESASQLEPAKAGCRDPQC</sequence>
<accession>A0A0F9LIB2</accession>
<evidence type="ECO:0000313" key="1">
    <source>
        <dbReference type="EMBL" id="KKM93148.1"/>
    </source>
</evidence>
<reference evidence="1" key="1">
    <citation type="journal article" date="2015" name="Nature">
        <title>Complex archaea that bridge the gap between prokaryotes and eukaryotes.</title>
        <authorList>
            <person name="Spang A."/>
            <person name="Saw J.H."/>
            <person name="Jorgensen S.L."/>
            <person name="Zaremba-Niedzwiedzka K."/>
            <person name="Martijn J."/>
            <person name="Lind A.E."/>
            <person name="van Eijk R."/>
            <person name="Schleper C."/>
            <person name="Guy L."/>
            <person name="Ettema T.J."/>
        </authorList>
    </citation>
    <scope>NUCLEOTIDE SEQUENCE</scope>
</reference>
<protein>
    <submittedName>
        <fullName evidence="1">Uncharacterized protein</fullName>
    </submittedName>
</protein>
<proteinExistence type="predicted"/>
<dbReference type="EMBL" id="LAZR01006306">
    <property type="protein sequence ID" value="KKM93148.1"/>
    <property type="molecule type" value="Genomic_DNA"/>
</dbReference>